<evidence type="ECO:0000256" key="2">
    <source>
        <dbReference type="SAM" id="SignalP"/>
    </source>
</evidence>
<feature type="chain" id="PRO_5029831493" evidence="2">
    <location>
        <begin position="22"/>
        <end position="201"/>
    </location>
</feature>
<dbReference type="AlphaFoldDB" id="A0A7J7X5G2"/>
<dbReference type="Proteomes" id="UP000585614">
    <property type="component" value="Unassembled WGS sequence"/>
</dbReference>
<evidence type="ECO:0000313" key="4">
    <source>
        <dbReference type="Proteomes" id="UP000585614"/>
    </source>
</evidence>
<organism evidence="3 4">
    <name type="scientific">Rhinolophus ferrumequinum</name>
    <name type="common">Greater horseshoe bat</name>
    <dbReference type="NCBI Taxonomy" id="59479"/>
    <lineage>
        <taxon>Eukaryota</taxon>
        <taxon>Metazoa</taxon>
        <taxon>Chordata</taxon>
        <taxon>Craniata</taxon>
        <taxon>Vertebrata</taxon>
        <taxon>Euteleostomi</taxon>
        <taxon>Mammalia</taxon>
        <taxon>Eutheria</taxon>
        <taxon>Laurasiatheria</taxon>
        <taxon>Chiroptera</taxon>
        <taxon>Yinpterochiroptera</taxon>
        <taxon>Rhinolophoidea</taxon>
        <taxon>Rhinolophidae</taxon>
        <taxon>Rhinolophinae</taxon>
        <taxon>Rhinolophus</taxon>
    </lineage>
</organism>
<proteinExistence type="predicted"/>
<feature type="compositionally biased region" description="Low complexity" evidence="1">
    <location>
        <begin position="75"/>
        <end position="87"/>
    </location>
</feature>
<gene>
    <name evidence="3" type="ORF">mRhiFer1_010220</name>
</gene>
<dbReference type="EMBL" id="JACAGC010000009">
    <property type="protein sequence ID" value="KAF6344842.1"/>
    <property type="molecule type" value="Genomic_DNA"/>
</dbReference>
<feature type="compositionally biased region" description="Polar residues" evidence="1">
    <location>
        <begin position="115"/>
        <end position="124"/>
    </location>
</feature>
<evidence type="ECO:0000313" key="3">
    <source>
        <dbReference type="EMBL" id="KAF6344842.1"/>
    </source>
</evidence>
<comment type="caution">
    <text evidence="3">The sequence shown here is derived from an EMBL/GenBank/DDBJ whole genome shotgun (WGS) entry which is preliminary data.</text>
</comment>
<accession>A0A7J7X5G2</accession>
<evidence type="ECO:0000256" key="1">
    <source>
        <dbReference type="SAM" id="MobiDB-lite"/>
    </source>
</evidence>
<feature type="compositionally biased region" description="Low complexity" evidence="1">
    <location>
        <begin position="138"/>
        <end position="157"/>
    </location>
</feature>
<feature type="region of interest" description="Disordered" evidence="1">
    <location>
        <begin position="54"/>
        <end position="159"/>
    </location>
</feature>
<feature type="signal peptide" evidence="2">
    <location>
        <begin position="1"/>
        <end position="21"/>
    </location>
</feature>
<name>A0A7J7X5G2_RHIFE</name>
<keyword evidence="2" id="KW-0732">Signal</keyword>
<reference evidence="3 4" key="1">
    <citation type="journal article" date="2020" name="Nature">
        <title>Six reference-quality genomes reveal evolution of bat adaptations.</title>
        <authorList>
            <person name="Jebb D."/>
            <person name="Huang Z."/>
            <person name="Pippel M."/>
            <person name="Hughes G.M."/>
            <person name="Lavrichenko K."/>
            <person name="Devanna P."/>
            <person name="Winkler S."/>
            <person name="Jermiin L.S."/>
            <person name="Skirmuntt E.C."/>
            <person name="Katzourakis A."/>
            <person name="Burkitt-Gray L."/>
            <person name="Ray D.A."/>
            <person name="Sullivan K.A.M."/>
            <person name="Roscito J.G."/>
            <person name="Kirilenko B.M."/>
            <person name="Davalos L.M."/>
            <person name="Corthals A.P."/>
            <person name="Power M.L."/>
            <person name="Jones G."/>
            <person name="Ransome R.D."/>
            <person name="Dechmann D.K.N."/>
            <person name="Locatelli A.G."/>
            <person name="Puechmaille S.J."/>
            <person name="Fedrigo O."/>
            <person name="Jarvis E.D."/>
            <person name="Hiller M."/>
            <person name="Vernes S.C."/>
            <person name="Myers E.W."/>
            <person name="Teeling E.C."/>
        </authorList>
    </citation>
    <scope>NUCLEOTIDE SEQUENCE [LARGE SCALE GENOMIC DNA]</scope>
    <source>
        <strain evidence="3">MRhiFer1</strain>
        <tissue evidence="3">Lung</tissue>
    </source>
</reference>
<protein>
    <submittedName>
        <fullName evidence="3">Uncharacterized protein</fullName>
    </submittedName>
</protein>
<sequence>MFPKLTMIAHSTALHIHLCSSAVDWGSPAPPHLPRLCPLTKRIIRLARRGRCRLTPFGSRSGGDTGSGFYPPRSPAHAPASRPPGGALVSPQLLTASPPPPARDAIGLRPRPLSSDWSLSTSVTGAGAGRSDARRLGSGRCPAPAAAGRGWRGPTRGSQTAAVLGGVSASLSRSPPAAATTTALSSRSGLLRPSMRYRAAA</sequence>